<sequence>MAEEPYVFTLKKRNNDDAEDDWDRYSENVRPTRRGRKIDALKRNVEEVVTEETARLKLDQLLEELQNLECSEESEELQKILDFCSWFEEKLAIGFHKVYYELLWKIISRHGFLEKYKEDERMLKIWEKMADNSAGHAHDIYQFAISRKSLVKCAALYARWSQSVELAGAYVEARRVLILARTNCAVPIQIVNDAEDALEMREMRRHLQERDSDDDEEEEETRKAFTNLPVIGDNHTVPIVRLPSMCSDTTKKAMKFDTGNVERVNPVCKDNQMQPFEVLSYTDADDVEYLRNVHELHAHIERYAIKETTNPSITGSSTSEAAAVTIYPVSSSEFEVWTVEGSGPTKAKARMAIKRVFKDLSFEEYAASLLPNHPSMVRATAKKLDFDETL</sequence>
<organism evidence="3 4">
    <name type="scientific">Caenorhabditis elegans</name>
    <dbReference type="NCBI Taxonomy" id="6239"/>
    <lineage>
        <taxon>Eukaryota</taxon>
        <taxon>Metazoa</taxon>
        <taxon>Ecdysozoa</taxon>
        <taxon>Nematoda</taxon>
        <taxon>Chromadorea</taxon>
        <taxon>Rhabditida</taxon>
        <taxon>Rhabditina</taxon>
        <taxon>Rhabditomorpha</taxon>
        <taxon>Rhabditoidea</taxon>
        <taxon>Rhabditidae</taxon>
        <taxon>Peloderinae</taxon>
        <taxon>Caenorhabditis</taxon>
    </lineage>
</organism>
<dbReference type="PROSITE" id="PS51489">
    <property type="entry name" value="BUB1_N"/>
    <property type="match status" value="1"/>
</dbReference>
<dbReference type="RefSeq" id="NP_491846.2">
    <property type="nucleotide sequence ID" value="NM_059445.7"/>
</dbReference>
<evidence type="ECO:0000313" key="4">
    <source>
        <dbReference type="Proteomes" id="UP000001940"/>
    </source>
</evidence>
<dbReference type="GO" id="GO:0007094">
    <property type="term" value="P:mitotic spindle assembly checkpoint signaling"/>
    <property type="evidence" value="ECO:0000315"/>
    <property type="project" value="WormBase"/>
</dbReference>
<dbReference type="InterPro" id="IPR013212">
    <property type="entry name" value="Mad3/Bub1_I"/>
</dbReference>
<comment type="interaction">
    <interactant intactId="EBI-316339">
        <id>O02053</id>
    </interactant>
    <interactant intactId="EBI-331258">
        <id>Q9XWH0</id>
        <label>bub-3</label>
    </interactant>
    <organismsDiffer>false</organismsDiffer>
    <experiments>5</experiments>
</comment>
<keyword evidence="1" id="KW-0175">Coiled coil</keyword>
<dbReference type="GO" id="GO:0051726">
    <property type="term" value="P:regulation of cell cycle"/>
    <property type="evidence" value="ECO:0000315"/>
    <property type="project" value="UniProtKB"/>
</dbReference>
<feature type="coiled-coil region" evidence="1">
    <location>
        <begin position="51"/>
        <end position="78"/>
    </location>
</feature>
<dbReference type="GO" id="GO:0005654">
    <property type="term" value="C:nucleoplasm"/>
    <property type="evidence" value="ECO:0000314"/>
    <property type="project" value="UniProtKB"/>
</dbReference>
<dbReference type="InterPro" id="IPR015661">
    <property type="entry name" value="Bub1/Mad3"/>
</dbReference>
<dbReference type="InParanoid" id="O02053"/>
<dbReference type="CTD" id="172342"/>
<dbReference type="Bgee" id="WBGene00004721">
    <property type="expression patterns" value="Expressed in germ line (C elegans) and 4 other cell types or tissues"/>
</dbReference>
<dbReference type="GO" id="GO:0005634">
    <property type="term" value="C:nucleus"/>
    <property type="evidence" value="ECO:0000314"/>
    <property type="project" value="WormBase"/>
</dbReference>
<keyword evidence="6" id="KW-1267">Proteomics identification</keyword>
<dbReference type="PANTHER" id="PTHR14030">
    <property type="entry name" value="MITOTIC CHECKPOINT SERINE/THREONINE-PROTEIN KINASE BUB1"/>
    <property type="match status" value="1"/>
</dbReference>
<evidence type="ECO:0000313" key="3">
    <source>
        <dbReference type="EMBL" id="CCD73299.1"/>
    </source>
</evidence>
<dbReference type="SMART" id="SM00777">
    <property type="entry name" value="Mad3_BUB1_I"/>
    <property type="match status" value="1"/>
</dbReference>
<dbReference type="OMA" id="ARMAIKR"/>
<dbReference type="FunCoup" id="O02053">
    <property type="interactions" value="228"/>
</dbReference>
<dbReference type="UCSC" id="ZC328.4">
    <property type="organism name" value="c. elegans"/>
</dbReference>
<dbReference type="DIP" id="DIP-24710N"/>
<dbReference type="AGR" id="WB:WBGene00004721"/>
<dbReference type="AlphaFoldDB" id="O02053"/>
<accession>O02053</accession>
<dbReference type="GO" id="GO:0051754">
    <property type="term" value="P:meiotic sister chromatid cohesion, centromeric"/>
    <property type="evidence" value="ECO:0000318"/>
    <property type="project" value="GO_Central"/>
</dbReference>
<dbReference type="GO" id="GO:0004672">
    <property type="term" value="F:protein kinase activity"/>
    <property type="evidence" value="ECO:0000318"/>
    <property type="project" value="GO_Central"/>
</dbReference>
<dbReference type="eggNOG" id="KOG1166">
    <property type="taxonomic scope" value="Eukaryota"/>
</dbReference>
<keyword evidence="4" id="KW-1185">Reference proteome</keyword>
<dbReference type="GO" id="GO:0034059">
    <property type="term" value="P:response to anoxia"/>
    <property type="evidence" value="ECO:0000315"/>
    <property type="project" value="WormBase"/>
</dbReference>
<dbReference type="IntAct" id="O02053">
    <property type="interactions" value="3"/>
</dbReference>
<dbReference type="GeneID" id="172342"/>
<evidence type="ECO:0007829" key="6">
    <source>
        <dbReference type="PeptideAtlas" id="O02053"/>
    </source>
</evidence>
<dbReference type="Pfam" id="PF08311">
    <property type="entry name" value="Mad3_BUB1_I"/>
    <property type="match status" value="1"/>
</dbReference>
<dbReference type="PaxDb" id="6239-ZC328.4"/>
<feature type="domain" description="BUB1 N-terminal" evidence="2">
    <location>
        <begin position="61"/>
        <end position="222"/>
    </location>
</feature>
<dbReference type="PIR" id="T15130">
    <property type="entry name" value="T15130"/>
</dbReference>
<dbReference type="PeptideAtlas" id="O02053"/>
<protein>
    <submittedName>
        <fullName evidence="3">BUB1 N-terminal domain-containing protein</fullName>
    </submittedName>
</protein>
<gene>
    <name evidence="3 5" type="primary">san-1</name>
    <name evidence="3" type="ORF">CELE_ZC328.4</name>
    <name evidence="5" type="ORF">ZC328.4</name>
</gene>
<name>O02053_CAEEL</name>
<dbReference type="EMBL" id="BX284601">
    <property type="protein sequence ID" value="CCD73299.1"/>
    <property type="molecule type" value="Genomic_DNA"/>
</dbReference>
<reference evidence="3 4" key="1">
    <citation type="journal article" date="1998" name="Science">
        <title>Genome sequence of the nematode C. elegans: a platform for investigating biology.</title>
        <authorList>
            <consortium name="The C. elegans sequencing consortium"/>
            <person name="Sulson J.E."/>
            <person name="Waterston R."/>
        </authorList>
    </citation>
    <scope>NUCLEOTIDE SEQUENCE [LARGE SCALE GENOMIC DNA]</scope>
    <source>
        <strain evidence="3 4">Bristol N2</strain>
    </source>
</reference>
<dbReference type="PANTHER" id="PTHR14030:SF28">
    <property type="entry name" value="BUB1 N-TERMINAL DOMAIN-CONTAINING PROTEIN"/>
    <property type="match status" value="1"/>
</dbReference>
<dbReference type="Gene3D" id="1.25.40.430">
    <property type="match status" value="1"/>
</dbReference>
<dbReference type="STRING" id="6239.ZC328.4.1"/>
<dbReference type="WormBase" id="ZC328.4">
    <property type="protein sequence ID" value="CE34445"/>
    <property type="gene ID" value="WBGene00004721"/>
    <property type="gene designation" value="san-1"/>
</dbReference>
<dbReference type="HOGENOM" id="CLU_714207_0_0_1"/>
<proteinExistence type="evidence at protein level"/>
<evidence type="ECO:0000313" key="5">
    <source>
        <dbReference type="WormBase" id="ZC328.4"/>
    </source>
</evidence>
<dbReference type="OrthoDB" id="248495at2759"/>
<dbReference type="KEGG" id="cel:CELE_ZC328.4"/>
<evidence type="ECO:0000256" key="1">
    <source>
        <dbReference type="SAM" id="Coils"/>
    </source>
</evidence>
<dbReference type="Proteomes" id="UP000001940">
    <property type="component" value="Chromosome I"/>
</dbReference>
<dbReference type="GO" id="GO:0000776">
    <property type="term" value="C:kinetochore"/>
    <property type="evidence" value="ECO:0000314"/>
    <property type="project" value="WormBase"/>
</dbReference>
<evidence type="ECO:0000259" key="2">
    <source>
        <dbReference type="PROSITE" id="PS51489"/>
    </source>
</evidence>